<dbReference type="Gene3D" id="3.40.50.1000">
    <property type="entry name" value="HAD superfamily/HAD-like"/>
    <property type="match status" value="1"/>
</dbReference>
<dbReference type="AlphaFoldDB" id="A0A6J6DUU9"/>
<dbReference type="InterPro" id="IPR041492">
    <property type="entry name" value="HAD_2"/>
</dbReference>
<organism evidence="1">
    <name type="scientific">freshwater metagenome</name>
    <dbReference type="NCBI Taxonomy" id="449393"/>
    <lineage>
        <taxon>unclassified sequences</taxon>
        <taxon>metagenomes</taxon>
        <taxon>ecological metagenomes</taxon>
    </lineage>
</organism>
<dbReference type="GO" id="GO:0008967">
    <property type="term" value="F:phosphoglycolate phosphatase activity"/>
    <property type="evidence" value="ECO:0007669"/>
    <property type="project" value="TreeGrafter"/>
</dbReference>
<accession>A0A6J6DUU9</accession>
<dbReference type="InterPro" id="IPR050155">
    <property type="entry name" value="HAD-like_hydrolase_sf"/>
</dbReference>
<dbReference type="EMBL" id="CAEZTT010000004">
    <property type="protein sequence ID" value="CAB4567892.1"/>
    <property type="molecule type" value="Genomic_DNA"/>
</dbReference>
<reference evidence="1" key="1">
    <citation type="submission" date="2020-05" db="EMBL/GenBank/DDBJ databases">
        <authorList>
            <person name="Chiriac C."/>
            <person name="Salcher M."/>
            <person name="Ghai R."/>
            <person name="Kavagutti S V."/>
        </authorList>
    </citation>
    <scope>NUCLEOTIDE SEQUENCE</scope>
</reference>
<dbReference type="InterPro" id="IPR036412">
    <property type="entry name" value="HAD-like_sf"/>
</dbReference>
<evidence type="ECO:0000313" key="1">
    <source>
        <dbReference type="EMBL" id="CAB4567892.1"/>
    </source>
</evidence>
<dbReference type="GO" id="GO:0006281">
    <property type="term" value="P:DNA repair"/>
    <property type="evidence" value="ECO:0007669"/>
    <property type="project" value="TreeGrafter"/>
</dbReference>
<dbReference type="GO" id="GO:0005829">
    <property type="term" value="C:cytosol"/>
    <property type="evidence" value="ECO:0007669"/>
    <property type="project" value="TreeGrafter"/>
</dbReference>
<sequence length="205" mass="21457">MLTVGFDLDMTLVDSADSIVASLLAVVQERGHEIDEQQVRDTIGMPFPLVLPKLLPEADPDELLAAYRAHYRIHGVPKTKPLPGAHDAVAAIREVGGRVLVVTAKLRINAIGALAAAGFEIPDADVVADVFAEEKGHALKGFGAQIYVGDHPGDITGAKVANAIAVAVPTGPTSGQDLLAAGADVLLAGGLPEFRVWFTSWLASR</sequence>
<gene>
    <name evidence="1" type="ORF">UFOPK1726_00104</name>
</gene>
<dbReference type="PANTHER" id="PTHR43434:SF1">
    <property type="entry name" value="PHOSPHOGLYCOLATE PHOSPHATASE"/>
    <property type="match status" value="1"/>
</dbReference>
<proteinExistence type="predicted"/>
<name>A0A6J6DUU9_9ZZZZ</name>
<dbReference type="InterPro" id="IPR023214">
    <property type="entry name" value="HAD_sf"/>
</dbReference>
<dbReference type="PANTHER" id="PTHR43434">
    <property type="entry name" value="PHOSPHOGLYCOLATE PHOSPHATASE"/>
    <property type="match status" value="1"/>
</dbReference>
<dbReference type="Pfam" id="PF13419">
    <property type="entry name" value="HAD_2"/>
    <property type="match status" value="1"/>
</dbReference>
<dbReference type="InterPro" id="IPR023198">
    <property type="entry name" value="PGP-like_dom2"/>
</dbReference>
<protein>
    <submittedName>
        <fullName evidence="1">Unannotated protein</fullName>
    </submittedName>
</protein>
<dbReference type="Gene3D" id="1.10.150.240">
    <property type="entry name" value="Putative phosphatase, domain 2"/>
    <property type="match status" value="1"/>
</dbReference>
<dbReference type="SUPFAM" id="SSF56784">
    <property type="entry name" value="HAD-like"/>
    <property type="match status" value="1"/>
</dbReference>